<keyword evidence="4" id="KW-0009">Actin-binding</keyword>
<dbReference type="Proteomes" id="UP001190640">
    <property type="component" value="Chromosome 18"/>
</dbReference>
<dbReference type="GO" id="GO:0006936">
    <property type="term" value="P:muscle contraction"/>
    <property type="evidence" value="ECO:0007669"/>
    <property type="project" value="TreeGrafter"/>
</dbReference>
<evidence type="ECO:0000256" key="1">
    <source>
        <dbReference type="ARBA" id="ARBA00004245"/>
    </source>
</evidence>
<dbReference type="InterPro" id="IPR004934">
    <property type="entry name" value="TMOD"/>
</dbReference>
<organism evidence="6 7">
    <name type="scientific">Eublepharis macularius</name>
    <name type="common">Leopard gecko</name>
    <name type="synonym">Cyrtodactylus macularius</name>
    <dbReference type="NCBI Taxonomy" id="481883"/>
    <lineage>
        <taxon>Eukaryota</taxon>
        <taxon>Metazoa</taxon>
        <taxon>Chordata</taxon>
        <taxon>Craniata</taxon>
        <taxon>Vertebrata</taxon>
        <taxon>Euteleostomi</taxon>
        <taxon>Lepidosauria</taxon>
        <taxon>Squamata</taxon>
        <taxon>Bifurcata</taxon>
        <taxon>Gekkota</taxon>
        <taxon>Eublepharidae</taxon>
        <taxon>Eublepharinae</taxon>
        <taxon>Eublepharis</taxon>
    </lineage>
</organism>
<dbReference type="KEGG" id="emc:129345460"/>
<dbReference type="GO" id="GO:0051694">
    <property type="term" value="P:pointed-end actin filament capping"/>
    <property type="evidence" value="ECO:0007669"/>
    <property type="project" value="InterPro"/>
</dbReference>
<proteinExistence type="inferred from homology"/>
<keyword evidence="5" id="KW-0206">Cytoskeleton</keyword>
<dbReference type="GO" id="GO:0005523">
    <property type="term" value="F:tropomyosin binding"/>
    <property type="evidence" value="ECO:0007669"/>
    <property type="project" value="InterPro"/>
</dbReference>
<evidence type="ECO:0000256" key="5">
    <source>
        <dbReference type="ARBA" id="ARBA00023212"/>
    </source>
</evidence>
<keyword evidence="6" id="KW-1185">Reference proteome</keyword>
<evidence type="ECO:0000256" key="2">
    <source>
        <dbReference type="ARBA" id="ARBA00009345"/>
    </source>
</evidence>
<dbReference type="GO" id="GO:0005865">
    <property type="term" value="C:striated muscle thin filament"/>
    <property type="evidence" value="ECO:0007669"/>
    <property type="project" value="TreeGrafter"/>
</dbReference>
<protein>
    <submittedName>
        <fullName evidence="7">Tropomodulin-2</fullName>
    </submittedName>
</protein>
<sequence length="350" mass="39347">MAVPFRKELEKYKNINEDEILSKLSEDELKQLESVLDDLDPENALLPAGFRQKDQTDKTATGPFDRERLLSYLEKQALEHKDREDFVPFTGEKKGKVFVPKEKPTETHTEEKVTLDPELEEALASASDTELYDLAAVLGVHNLVNNPKFDEGITSKDGKEIVKNVVKGEKVKPVFEEPPNPTNVEATLQRIKANDPTLLEVNLNNIKNIPIPTLKEFAKALETNTYVKKFSLAATRSNDPVAIAFADSLKVNKTLQSLNIESNFITGTGILALIEALKTNETLTEIKIDNQRQQLGTAVEMEIAQMLEENAHILKFGYQFTKQGPRTRVAAAITKNNDLVRKKRVEGERH</sequence>
<evidence type="ECO:0000313" key="7">
    <source>
        <dbReference type="RefSeq" id="XP_054858603.1"/>
    </source>
</evidence>
<dbReference type="GO" id="GO:0003779">
    <property type="term" value="F:actin binding"/>
    <property type="evidence" value="ECO:0007669"/>
    <property type="project" value="UniProtKB-KW"/>
</dbReference>
<dbReference type="GO" id="GO:0007015">
    <property type="term" value="P:actin filament organization"/>
    <property type="evidence" value="ECO:0007669"/>
    <property type="project" value="TreeGrafter"/>
</dbReference>
<evidence type="ECO:0000256" key="4">
    <source>
        <dbReference type="ARBA" id="ARBA00023203"/>
    </source>
</evidence>
<dbReference type="InterPro" id="IPR032675">
    <property type="entry name" value="LRR_dom_sf"/>
</dbReference>
<dbReference type="Gene3D" id="3.80.10.10">
    <property type="entry name" value="Ribonuclease Inhibitor"/>
    <property type="match status" value="1"/>
</dbReference>
<reference evidence="7" key="1">
    <citation type="submission" date="2025-08" db="UniProtKB">
        <authorList>
            <consortium name="RefSeq"/>
        </authorList>
    </citation>
    <scope>IDENTIFICATION</scope>
    <source>
        <tissue evidence="7">Blood</tissue>
    </source>
</reference>
<dbReference type="PANTHER" id="PTHR10901">
    <property type="entry name" value="TROPOMODULIN"/>
    <property type="match status" value="1"/>
</dbReference>
<comment type="subcellular location">
    <subcellularLocation>
        <location evidence="1">Cytoplasm</location>
        <location evidence="1">Cytoskeleton</location>
    </subcellularLocation>
</comment>
<keyword evidence="3" id="KW-0963">Cytoplasm</keyword>
<dbReference type="AlphaFoldDB" id="A0AA97LJF5"/>
<name>A0AA97LJF5_EUBMA</name>
<accession>A0AA97LJF5</accession>
<evidence type="ECO:0000256" key="3">
    <source>
        <dbReference type="ARBA" id="ARBA00022490"/>
    </source>
</evidence>
<dbReference type="Pfam" id="PF03250">
    <property type="entry name" value="Tropomodulin"/>
    <property type="match status" value="1"/>
</dbReference>
<dbReference type="RefSeq" id="XP_054858603.1">
    <property type="nucleotide sequence ID" value="XM_055002628.1"/>
</dbReference>
<evidence type="ECO:0000313" key="6">
    <source>
        <dbReference type="Proteomes" id="UP001190640"/>
    </source>
</evidence>
<dbReference type="FunFam" id="3.80.10.10:FF:000006">
    <property type="entry name" value="Tropomodulin 2"/>
    <property type="match status" value="1"/>
</dbReference>
<gene>
    <name evidence="7" type="primary">TMOD2</name>
</gene>
<dbReference type="SUPFAM" id="SSF52047">
    <property type="entry name" value="RNI-like"/>
    <property type="match status" value="1"/>
</dbReference>
<dbReference type="GeneID" id="129345460"/>
<dbReference type="GO" id="GO:0030239">
    <property type="term" value="P:myofibril assembly"/>
    <property type="evidence" value="ECO:0007669"/>
    <property type="project" value="TreeGrafter"/>
</dbReference>
<comment type="similarity">
    <text evidence="2">Belongs to the tropomodulin family.</text>
</comment>
<dbReference type="PANTHER" id="PTHR10901:SF15">
    <property type="entry name" value="TROPOMODULIN-2"/>
    <property type="match status" value="1"/>
</dbReference>
<dbReference type="CTD" id="29767"/>